<proteinExistence type="predicted"/>
<dbReference type="Pfam" id="PF13801">
    <property type="entry name" value="Metal_resist"/>
    <property type="match status" value="1"/>
</dbReference>
<accession>A0ABS0J6K7</accession>
<dbReference type="Proteomes" id="UP001194469">
    <property type="component" value="Unassembled WGS sequence"/>
</dbReference>
<dbReference type="Gene3D" id="1.20.120.1490">
    <property type="match status" value="1"/>
</dbReference>
<keyword evidence="2" id="KW-1185">Reference proteome</keyword>
<dbReference type="EMBL" id="VRYY01000455">
    <property type="protein sequence ID" value="MBG3878066.1"/>
    <property type="molecule type" value="Genomic_DNA"/>
</dbReference>
<protein>
    <submittedName>
        <fullName evidence="1">Periplasmic heavy metal sensor</fullName>
    </submittedName>
</protein>
<evidence type="ECO:0000313" key="2">
    <source>
        <dbReference type="Proteomes" id="UP001194469"/>
    </source>
</evidence>
<evidence type="ECO:0000313" key="1">
    <source>
        <dbReference type="EMBL" id="MBG3878066.1"/>
    </source>
</evidence>
<reference evidence="1 2" key="1">
    <citation type="submission" date="2019-08" db="EMBL/GenBank/DDBJ databases">
        <authorList>
            <person name="Luo N."/>
        </authorList>
    </citation>
    <scope>NUCLEOTIDE SEQUENCE [LARGE SCALE GENOMIC DNA]</scope>
    <source>
        <strain evidence="1 2">NCIMB 9442</strain>
    </source>
</reference>
<dbReference type="InterPro" id="IPR025961">
    <property type="entry name" value="Metal_resist"/>
</dbReference>
<dbReference type="RefSeq" id="WP_196610078.1">
    <property type="nucleotide sequence ID" value="NZ_VRYY01000455.1"/>
</dbReference>
<gene>
    <name evidence="1" type="ORF">FVW20_13875</name>
</gene>
<comment type="caution">
    <text evidence="1">The sequence shown here is derived from an EMBL/GenBank/DDBJ whole genome shotgun (WGS) entry which is preliminary data.</text>
</comment>
<sequence>MKTKHLVLGTVALAGLIAITGITDSAFARMGGMGGMGGRCATGAVYNSLTPEKQARYDAIYKEADARIQPLKDKAWAKHTELNALSGNPNTKPEAISKLTGELSDLRTQIRKEYTALDERLEKEVGVNPGYGRMGHMGMGGGMMGGHGMGHGGMGGGMMGGQGMGHGPMHDGQMPQTNQ</sequence>
<organism evidence="1 2">
    <name type="scientific">Nitratidesulfovibrio oxamicus</name>
    <dbReference type="NCBI Taxonomy" id="32016"/>
    <lineage>
        <taxon>Bacteria</taxon>
        <taxon>Pseudomonadati</taxon>
        <taxon>Thermodesulfobacteriota</taxon>
        <taxon>Desulfovibrionia</taxon>
        <taxon>Desulfovibrionales</taxon>
        <taxon>Desulfovibrionaceae</taxon>
        <taxon>Nitratidesulfovibrio</taxon>
    </lineage>
</organism>
<name>A0ABS0J6K7_9BACT</name>